<dbReference type="PROSITE" id="PS51677">
    <property type="entry name" value="NODB"/>
    <property type="match status" value="1"/>
</dbReference>
<dbReference type="Pfam" id="PF01522">
    <property type="entry name" value="Polysacc_deac_1"/>
    <property type="match status" value="1"/>
</dbReference>
<dbReference type="Proteomes" id="UP000487649">
    <property type="component" value="Unassembled WGS sequence"/>
</dbReference>
<organism evidence="2 3">
    <name type="scientific">Turicibacter sanguinis</name>
    <dbReference type="NCBI Taxonomy" id="154288"/>
    <lineage>
        <taxon>Bacteria</taxon>
        <taxon>Bacillati</taxon>
        <taxon>Bacillota</taxon>
        <taxon>Erysipelotrichia</taxon>
        <taxon>Erysipelotrichales</taxon>
        <taxon>Turicibacteraceae</taxon>
        <taxon>Turicibacter</taxon>
    </lineage>
</organism>
<dbReference type="PANTHER" id="PTHR10587">
    <property type="entry name" value="GLYCOSYL TRANSFERASE-RELATED"/>
    <property type="match status" value="1"/>
</dbReference>
<accession>A0A9X5ANR2</accession>
<evidence type="ECO:0000259" key="1">
    <source>
        <dbReference type="PROSITE" id="PS51677"/>
    </source>
</evidence>
<evidence type="ECO:0000313" key="3">
    <source>
        <dbReference type="Proteomes" id="UP000487649"/>
    </source>
</evidence>
<dbReference type="InterPro" id="IPR002509">
    <property type="entry name" value="NODB_dom"/>
</dbReference>
<feature type="domain" description="NodB homology" evidence="1">
    <location>
        <begin position="27"/>
        <end position="218"/>
    </location>
</feature>
<dbReference type="PANTHER" id="PTHR10587:SF125">
    <property type="entry name" value="POLYSACCHARIDE DEACETYLASE YHEN-RELATED"/>
    <property type="match status" value="1"/>
</dbReference>
<dbReference type="RefSeq" id="WP_006785165.1">
    <property type="nucleotide sequence ID" value="NZ_CAUWFM010000003.1"/>
</dbReference>
<dbReference type="InterPro" id="IPR011330">
    <property type="entry name" value="Glyco_hydro/deAcase_b/a-brl"/>
</dbReference>
<comment type="caution">
    <text evidence="2">The sequence shown here is derived from an EMBL/GenBank/DDBJ whole genome shotgun (WGS) entry which is preliminary data.</text>
</comment>
<dbReference type="GO" id="GO:0005975">
    <property type="term" value="P:carbohydrate metabolic process"/>
    <property type="evidence" value="ECO:0007669"/>
    <property type="project" value="InterPro"/>
</dbReference>
<dbReference type="InterPro" id="IPR050248">
    <property type="entry name" value="Polysacc_deacetylase_ArnD"/>
</dbReference>
<dbReference type="EMBL" id="WMQE01000009">
    <property type="protein sequence ID" value="MTK20910.1"/>
    <property type="molecule type" value="Genomic_DNA"/>
</dbReference>
<evidence type="ECO:0000313" key="2">
    <source>
        <dbReference type="EMBL" id="MTK20910.1"/>
    </source>
</evidence>
<dbReference type="AlphaFoldDB" id="A0A9X5ANR2"/>
<protein>
    <submittedName>
        <fullName evidence="2">Polysaccharide deacetylase family protein</fullName>
    </submittedName>
</protein>
<dbReference type="SUPFAM" id="SSF88713">
    <property type="entry name" value="Glycoside hydrolase/deacetylase"/>
    <property type="match status" value="1"/>
</dbReference>
<name>A0A9X5ANR2_9FIRM</name>
<dbReference type="Gene3D" id="3.20.20.370">
    <property type="entry name" value="Glycoside hydrolase/deacetylase"/>
    <property type="match status" value="1"/>
</dbReference>
<gene>
    <name evidence="2" type="ORF">GMA92_05690</name>
</gene>
<dbReference type="CDD" id="cd10944">
    <property type="entry name" value="CE4_SmPgdA_like"/>
    <property type="match status" value="1"/>
</dbReference>
<sequence length="234" mass="27123">MGSFDTFAATVEDRVDDFIYNKEKPEKVVYLTFDDGPSRYSLEILDVLDQYDVPAIFFVIGENIELFSNAKEILTEMVERGHYIGLHSMTHNMDSLYHGPNAPQNFVKEMLADQKMVYDLTEGFTSQLCRPPYGGRNHLTREHYVALEEAGITCIDWNVDSLDWSKSSADQIFRQVVAEQKRNQDAKEVVLLFHEKKFTLEVLPQVIEYYRSLGYEFMSYCEGEDFNCTLSNEK</sequence>
<reference evidence="2 3" key="1">
    <citation type="journal article" date="2019" name="Nat. Med.">
        <title>A library of human gut bacterial isolates paired with longitudinal multiomics data enables mechanistic microbiome research.</title>
        <authorList>
            <person name="Poyet M."/>
            <person name="Groussin M."/>
            <person name="Gibbons S.M."/>
            <person name="Avila-Pacheco J."/>
            <person name="Jiang X."/>
            <person name="Kearney S.M."/>
            <person name="Perrotta A.R."/>
            <person name="Berdy B."/>
            <person name="Zhao S."/>
            <person name="Lieberman T.D."/>
            <person name="Swanson P.K."/>
            <person name="Smith M."/>
            <person name="Roesemann S."/>
            <person name="Alexander J.E."/>
            <person name="Rich S.A."/>
            <person name="Livny J."/>
            <person name="Vlamakis H."/>
            <person name="Clish C."/>
            <person name="Bullock K."/>
            <person name="Deik A."/>
            <person name="Scott J."/>
            <person name="Pierce K.A."/>
            <person name="Xavier R.J."/>
            <person name="Alm E.J."/>
        </authorList>
    </citation>
    <scope>NUCLEOTIDE SEQUENCE [LARGE SCALE GENOMIC DNA]</scope>
    <source>
        <strain evidence="2 3">BIOML-A198</strain>
    </source>
</reference>
<proteinExistence type="predicted"/>
<dbReference type="OrthoDB" id="9806342at2"/>
<dbReference type="GO" id="GO:0016810">
    <property type="term" value="F:hydrolase activity, acting on carbon-nitrogen (but not peptide) bonds"/>
    <property type="evidence" value="ECO:0007669"/>
    <property type="project" value="InterPro"/>
</dbReference>